<name>A0ABV8EHC4_9BACT</name>
<evidence type="ECO:0000313" key="2">
    <source>
        <dbReference type="Proteomes" id="UP001595766"/>
    </source>
</evidence>
<sequence length="96" mass="11266">MKFYDEVSSFRNSTRSKLKFIDKEISQTEAMLSPFLGQELEIFKDFQKVKQLREELNTLYFSVNVHNPTFQLSADEFHQKSNLLLGEIFGLKGKIK</sequence>
<protein>
    <submittedName>
        <fullName evidence="1">Uncharacterized protein</fullName>
    </submittedName>
</protein>
<proteinExistence type="predicted"/>
<dbReference type="Proteomes" id="UP001595766">
    <property type="component" value="Unassembled WGS sequence"/>
</dbReference>
<keyword evidence="2" id="KW-1185">Reference proteome</keyword>
<evidence type="ECO:0000313" key="1">
    <source>
        <dbReference type="EMBL" id="MFC3975171.1"/>
    </source>
</evidence>
<reference evidence="2" key="1">
    <citation type="journal article" date="2019" name="Int. J. Syst. Evol. Microbiol.">
        <title>The Global Catalogue of Microorganisms (GCM) 10K type strain sequencing project: providing services to taxonomists for standard genome sequencing and annotation.</title>
        <authorList>
            <consortium name="The Broad Institute Genomics Platform"/>
            <consortium name="The Broad Institute Genome Sequencing Center for Infectious Disease"/>
            <person name="Wu L."/>
            <person name="Ma J."/>
        </authorList>
    </citation>
    <scope>NUCLEOTIDE SEQUENCE [LARGE SCALE GENOMIC DNA]</scope>
    <source>
        <strain evidence="2">CECT 8551</strain>
    </source>
</reference>
<comment type="caution">
    <text evidence="1">The sequence shown here is derived from an EMBL/GenBank/DDBJ whole genome shotgun (WGS) entry which is preliminary data.</text>
</comment>
<dbReference type="EMBL" id="JBHSAV010000003">
    <property type="protein sequence ID" value="MFC3975171.1"/>
    <property type="molecule type" value="Genomic_DNA"/>
</dbReference>
<organism evidence="1 2">
    <name type="scientific">Belliella kenyensis</name>
    <dbReference type="NCBI Taxonomy" id="1472724"/>
    <lineage>
        <taxon>Bacteria</taxon>
        <taxon>Pseudomonadati</taxon>
        <taxon>Bacteroidota</taxon>
        <taxon>Cytophagia</taxon>
        <taxon>Cytophagales</taxon>
        <taxon>Cyclobacteriaceae</taxon>
        <taxon>Belliella</taxon>
    </lineage>
</organism>
<dbReference type="RefSeq" id="WP_241292261.1">
    <property type="nucleotide sequence ID" value="NZ_JAKZGR010000003.1"/>
</dbReference>
<accession>A0ABV8EHC4</accession>
<gene>
    <name evidence="1" type="ORF">ACFOUP_02160</name>
</gene>